<evidence type="ECO:0000256" key="1">
    <source>
        <dbReference type="ARBA" id="ARBA00006068"/>
    </source>
</evidence>
<feature type="transmembrane region" description="Helical" evidence="2">
    <location>
        <begin position="12"/>
        <end position="38"/>
    </location>
</feature>
<evidence type="ECO:0000259" key="3">
    <source>
        <dbReference type="Pfam" id="PF03816"/>
    </source>
</evidence>
<protein>
    <submittedName>
        <fullName evidence="4">LytR family transcriptional regulator</fullName>
    </submittedName>
</protein>
<comment type="similarity">
    <text evidence="1">Belongs to the LytR/CpsA/Psr (LCP) family.</text>
</comment>
<keyword evidence="2" id="KW-0812">Transmembrane</keyword>
<organism evidence="4 5">
    <name type="scientific">Cryobacterium glucosi</name>
    <dbReference type="NCBI Taxonomy" id="1259175"/>
    <lineage>
        <taxon>Bacteria</taxon>
        <taxon>Bacillati</taxon>
        <taxon>Actinomycetota</taxon>
        <taxon>Actinomycetes</taxon>
        <taxon>Micrococcales</taxon>
        <taxon>Microbacteriaceae</taxon>
        <taxon>Cryobacterium</taxon>
    </lineage>
</organism>
<keyword evidence="2" id="KW-0472">Membrane</keyword>
<gene>
    <name evidence="4" type="ORF">E3O46_11230</name>
</gene>
<feature type="domain" description="Cell envelope-related transcriptional attenuator" evidence="3">
    <location>
        <begin position="95"/>
        <end position="238"/>
    </location>
</feature>
<dbReference type="Proteomes" id="UP000297604">
    <property type="component" value="Unassembled WGS sequence"/>
</dbReference>
<evidence type="ECO:0000256" key="2">
    <source>
        <dbReference type="SAM" id="Phobius"/>
    </source>
</evidence>
<proteinExistence type="inferred from homology"/>
<dbReference type="InterPro" id="IPR050922">
    <property type="entry name" value="LytR/CpsA/Psr_CW_biosynth"/>
</dbReference>
<evidence type="ECO:0000313" key="5">
    <source>
        <dbReference type="Proteomes" id="UP000297604"/>
    </source>
</evidence>
<accession>A0ABY2ILG1</accession>
<dbReference type="Pfam" id="PF03816">
    <property type="entry name" value="LytR_cpsA_psr"/>
    <property type="match status" value="1"/>
</dbReference>
<dbReference type="InterPro" id="IPR004474">
    <property type="entry name" value="LytR_CpsA_psr"/>
</dbReference>
<keyword evidence="2" id="KW-1133">Transmembrane helix</keyword>
<name>A0ABY2ILG1_9MICO</name>
<keyword evidence="5" id="KW-1185">Reference proteome</keyword>
<dbReference type="PANTHER" id="PTHR33392">
    <property type="entry name" value="POLYISOPRENYL-TEICHOIC ACID--PEPTIDOGLYCAN TEICHOIC ACID TRANSFERASE TAGU"/>
    <property type="match status" value="1"/>
</dbReference>
<sequence>MTESAAVRQPSGVWRITSIVLVLVLAAAADVASIGSIVGRLFDLQLPTLSQPFPADAARPPVSTGLAAGAQNILLLGSDTWDQVNGSLVNISKQRSDTIMVVHIPADRHHVYVMSILRDSWLDLPGHGSDKINAALSYGGVPLAVQTIEGLIGTRIDHVALVDYAGYKGLTDALGGVGILNPVGFQSSASDHYYPSGMQHLTGDETLAFAREWRAFPDGDFQRVRNQQLVMRATLTKAMQPETLTDPGKVSALLSAVRPYIAVDEGLNVDYLTALAGSLASIRSTDFTFFTAPTKGIAVSSNGQSIVNLDLAKLATVQHAFQTDTLDTFEPEYQTMQTVPAQ</sequence>
<comment type="caution">
    <text evidence="4">The sequence shown here is derived from an EMBL/GenBank/DDBJ whole genome shotgun (WGS) entry which is preliminary data.</text>
</comment>
<reference evidence="4 5" key="1">
    <citation type="submission" date="2019-03" db="EMBL/GenBank/DDBJ databases">
        <title>Genomics of glacier-inhabiting Cryobacterium strains.</title>
        <authorList>
            <person name="Liu Q."/>
            <person name="Xin Y.-H."/>
        </authorList>
    </citation>
    <scope>NUCLEOTIDE SEQUENCE [LARGE SCALE GENOMIC DNA]</scope>
    <source>
        <strain evidence="4 5">MDB1-5</strain>
    </source>
</reference>
<dbReference type="Gene3D" id="3.40.630.190">
    <property type="entry name" value="LCP protein"/>
    <property type="match status" value="1"/>
</dbReference>
<evidence type="ECO:0000313" key="4">
    <source>
        <dbReference type="EMBL" id="TFC19984.1"/>
    </source>
</evidence>
<dbReference type="PANTHER" id="PTHR33392:SF6">
    <property type="entry name" value="POLYISOPRENYL-TEICHOIC ACID--PEPTIDOGLYCAN TEICHOIC ACID TRANSFERASE TAGU"/>
    <property type="match status" value="1"/>
</dbReference>
<dbReference type="EMBL" id="SOFS01000021">
    <property type="protein sequence ID" value="TFC19984.1"/>
    <property type="molecule type" value="Genomic_DNA"/>
</dbReference>
<dbReference type="NCBIfam" id="TIGR00350">
    <property type="entry name" value="lytR_cpsA_psr"/>
    <property type="match status" value="1"/>
</dbReference>